<dbReference type="Proteomes" id="UP000268372">
    <property type="component" value="Unassembled WGS sequence"/>
</dbReference>
<keyword evidence="2" id="KW-1185">Reference proteome</keyword>
<dbReference type="InterPro" id="IPR011235">
    <property type="entry name" value="MepB-like"/>
</dbReference>
<evidence type="ECO:0000313" key="1">
    <source>
        <dbReference type="EMBL" id="RRA93761.1"/>
    </source>
</evidence>
<dbReference type="Gene3D" id="3.40.1350.140">
    <property type="entry name" value="MepB-like"/>
    <property type="match status" value="1"/>
</dbReference>
<organism evidence="1 2">
    <name type="scientific">Paenimyroides viscosum</name>
    <dbReference type="NCBI Taxonomy" id="2488729"/>
    <lineage>
        <taxon>Bacteria</taxon>
        <taxon>Pseudomonadati</taxon>
        <taxon>Bacteroidota</taxon>
        <taxon>Flavobacteriia</taxon>
        <taxon>Flavobacteriales</taxon>
        <taxon>Flavobacteriaceae</taxon>
        <taxon>Paenimyroides</taxon>
    </lineage>
</organism>
<evidence type="ECO:0000313" key="2">
    <source>
        <dbReference type="Proteomes" id="UP000268372"/>
    </source>
</evidence>
<proteinExistence type="predicted"/>
<dbReference type="Pfam" id="PF08877">
    <property type="entry name" value="MepB-like"/>
    <property type="match status" value="1"/>
</dbReference>
<protein>
    <recommendedName>
        <fullName evidence="3">MepB family protein</fullName>
    </recommendedName>
</protein>
<comment type="caution">
    <text evidence="1">The sequence shown here is derived from an EMBL/GenBank/DDBJ whole genome shotgun (WGS) entry which is preliminary data.</text>
</comment>
<name>A0A3P1AXU8_9FLAO</name>
<dbReference type="OrthoDB" id="4954833at2"/>
<accession>A0A3P1AXU8</accession>
<reference evidence="1 2" key="1">
    <citation type="submission" date="2018-11" db="EMBL/GenBank/DDBJ databases">
        <title>Flavobacterium sp. nov., YIM 102796 draft genome.</title>
        <authorList>
            <person name="Li G."/>
            <person name="Jiang Y."/>
        </authorList>
    </citation>
    <scope>NUCLEOTIDE SEQUENCE [LARGE SCALE GENOMIC DNA]</scope>
    <source>
        <strain evidence="1 2">YIM 102796</strain>
    </source>
</reference>
<dbReference type="AlphaFoldDB" id="A0A3P1AXU8"/>
<dbReference type="InterPro" id="IPR038231">
    <property type="entry name" value="MepB-like_sf"/>
</dbReference>
<dbReference type="PIRSF" id="PIRSF032285">
    <property type="entry name" value="UCP032285"/>
    <property type="match status" value="1"/>
</dbReference>
<dbReference type="RefSeq" id="WP_124899806.1">
    <property type="nucleotide sequence ID" value="NZ_RQTJ01000022.1"/>
</dbReference>
<gene>
    <name evidence="1" type="ORF">EG242_10330</name>
</gene>
<dbReference type="EMBL" id="RQTJ01000022">
    <property type="protein sequence ID" value="RRA93761.1"/>
    <property type="molecule type" value="Genomic_DNA"/>
</dbReference>
<sequence>MTNNLQQIETLLSNLTNKKITDFVIDNECLEYSGCSFKLDDLQIKYRQAKVTPKKVGLFVTLWKRNAEKITEPFSINDPFDFYIIAVKQEDYSGFFIFPKDILSDKGIISNIKKEGKRGFRVYPEWTETENNQAKKTKAWQVDYFINCSNISEDFTDILKGKIIFKTN</sequence>
<evidence type="ECO:0008006" key="3">
    <source>
        <dbReference type="Google" id="ProtNLM"/>
    </source>
</evidence>